<keyword evidence="1" id="KW-0694">RNA-binding</keyword>
<dbReference type="InterPro" id="IPR014720">
    <property type="entry name" value="dsRBD_dom"/>
</dbReference>
<keyword evidence="5" id="KW-1185">Reference proteome</keyword>
<feature type="domain" description="DRBM" evidence="3">
    <location>
        <begin position="64"/>
        <end position="130"/>
    </location>
</feature>
<dbReference type="GeneID" id="19111436"/>
<proteinExistence type="predicted"/>
<name>M2LDG0_BAUPA</name>
<dbReference type="KEGG" id="bcom:BAUCODRAFT_312878"/>
<protein>
    <recommendedName>
        <fullName evidence="3">DRBM domain-containing protein</fullName>
    </recommendedName>
</protein>
<dbReference type="PROSITE" id="PS50137">
    <property type="entry name" value="DS_RBD"/>
    <property type="match status" value="1"/>
</dbReference>
<evidence type="ECO:0000256" key="1">
    <source>
        <dbReference type="PROSITE-ProRule" id="PRU00266"/>
    </source>
</evidence>
<dbReference type="AlphaFoldDB" id="M2LDG0"/>
<evidence type="ECO:0000313" key="4">
    <source>
        <dbReference type="EMBL" id="EMC91992.1"/>
    </source>
</evidence>
<dbReference type="HOGENOM" id="CLU_1906361_0_0_1"/>
<dbReference type="EMBL" id="KB445563">
    <property type="protein sequence ID" value="EMC91992.1"/>
    <property type="molecule type" value="Genomic_DNA"/>
</dbReference>
<gene>
    <name evidence="4" type="ORF">BAUCODRAFT_312878</name>
</gene>
<dbReference type="GO" id="GO:0003723">
    <property type="term" value="F:RNA binding"/>
    <property type="evidence" value="ECO:0007669"/>
    <property type="project" value="UniProtKB-UniRule"/>
</dbReference>
<dbReference type="Gene3D" id="3.30.160.20">
    <property type="match status" value="1"/>
</dbReference>
<reference evidence="4 5" key="1">
    <citation type="journal article" date="2012" name="PLoS Pathog.">
        <title>Diverse lifestyles and strategies of plant pathogenesis encoded in the genomes of eighteen Dothideomycetes fungi.</title>
        <authorList>
            <person name="Ohm R.A."/>
            <person name="Feau N."/>
            <person name="Henrissat B."/>
            <person name="Schoch C.L."/>
            <person name="Horwitz B.A."/>
            <person name="Barry K.W."/>
            <person name="Condon B.J."/>
            <person name="Copeland A.C."/>
            <person name="Dhillon B."/>
            <person name="Glaser F."/>
            <person name="Hesse C.N."/>
            <person name="Kosti I."/>
            <person name="LaButti K."/>
            <person name="Lindquist E.A."/>
            <person name="Lucas S."/>
            <person name="Salamov A.A."/>
            <person name="Bradshaw R.E."/>
            <person name="Ciuffetti L."/>
            <person name="Hamelin R.C."/>
            <person name="Kema G.H.J."/>
            <person name="Lawrence C."/>
            <person name="Scott J.A."/>
            <person name="Spatafora J.W."/>
            <person name="Turgeon B.G."/>
            <person name="de Wit P.J.G.M."/>
            <person name="Zhong S."/>
            <person name="Goodwin S.B."/>
            <person name="Grigoriev I.V."/>
        </authorList>
    </citation>
    <scope>NUCLEOTIDE SEQUENCE [LARGE SCALE GENOMIC DNA]</scope>
    <source>
        <strain evidence="4 5">UAMH 10762</strain>
    </source>
</reference>
<accession>M2LDG0</accession>
<dbReference type="CDD" id="cd00048">
    <property type="entry name" value="DSRM_SF"/>
    <property type="match status" value="1"/>
</dbReference>
<dbReference type="Proteomes" id="UP000011761">
    <property type="component" value="Unassembled WGS sequence"/>
</dbReference>
<evidence type="ECO:0000256" key="2">
    <source>
        <dbReference type="SAM" id="MobiDB-lite"/>
    </source>
</evidence>
<evidence type="ECO:0000259" key="3">
    <source>
        <dbReference type="PROSITE" id="PS50137"/>
    </source>
</evidence>
<organism evidence="4 5">
    <name type="scientific">Baudoinia panamericana (strain UAMH 10762)</name>
    <name type="common">Angels' share fungus</name>
    <name type="synonym">Baudoinia compniacensis (strain UAMH 10762)</name>
    <dbReference type="NCBI Taxonomy" id="717646"/>
    <lineage>
        <taxon>Eukaryota</taxon>
        <taxon>Fungi</taxon>
        <taxon>Dikarya</taxon>
        <taxon>Ascomycota</taxon>
        <taxon>Pezizomycotina</taxon>
        <taxon>Dothideomycetes</taxon>
        <taxon>Dothideomycetidae</taxon>
        <taxon>Mycosphaerellales</taxon>
        <taxon>Teratosphaeriaceae</taxon>
        <taxon>Baudoinia</taxon>
    </lineage>
</organism>
<feature type="region of interest" description="Disordered" evidence="2">
    <location>
        <begin position="1"/>
        <end position="57"/>
    </location>
</feature>
<feature type="compositionally biased region" description="Basic and acidic residues" evidence="2">
    <location>
        <begin position="1"/>
        <end position="22"/>
    </location>
</feature>
<dbReference type="SUPFAM" id="SSF54768">
    <property type="entry name" value="dsRNA-binding domain-like"/>
    <property type="match status" value="1"/>
</dbReference>
<evidence type="ECO:0000313" key="5">
    <source>
        <dbReference type="Proteomes" id="UP000011761"/>
    </source>
</evidence>
<sequence>MIRQRGSDNDKALFNDELKKQMNEANLGESPPVALENEPHTRTTASSRASSRDRSTSQALRLCNSLKALNESGDWDGIYPAFEEETKLSDRPPSFMARMTFKGRTFEAESRTKKEARRMVALRACDAMGIAVM</sequence>
<dbReference type="RefSeq" id="XP_007681321.1">
    <property type="nucleotide sequence ID" value="XM_007683131.1"/>
</dbReference>